<keyword evidence="3" id="KW-1185">Reference proteome</keyword>
<evidence type="ECO:0000313" key="2">
    <source>
        <dbReference type="EMBL" id="KAK0460108.1"/>
    </source>
</evidence>
<feature type="chain" id="PRO_5041334975" evidence="1">
    <location>
        <begin position="22"/>
        <end position="163"/>
    </location>
</feature>
<organism evidence="2 3">
    <name type="scientific">Armillaria tabescens</name>
    <name type="common">Ringless honey mushroom</name>
    <name type="synonym">Agaricus tabescens</name>
    <dbReference type="NCBI Taxonomy" id="1929756"/>
    <lineage>
        <taxon>Eukaryota</taxon>
        <taxon>Fungi</taxon>
        <taxon>Dikarya</taxon>
        <taxon>Basidiomycota</taxon>
        <taxon>Agaricomycotina</taxon>
        <taxon>Agaricomycetes</taxon>
        <taxon>Agaricomycetidae</taxon>
        <taxon>Agaricales</taxon>
        <taxon>Marasmiineae</taxon>
        <taxon>Physalacriaceae</taxon>
        <taxon>Desarmillaria</taxon>
    </lineage>
</organism>
<dbReference type="Proteomes" id="UP001175211">
    <property type="component" value="Unassembled WGS sequence"/>
</dbReference>
<evidence type="ECO:0000256" key="1">
    <source>
        <dbReference type="SAM" id="SignalP"/>
    </source>
</evidence>
<sequence length="163" mass="16723">MLFRANFAAVVMLALTLSAYAAPSIPPEDEKAAEAALGAGQNIASGAEGTVSGQLDKSHAGRDVTARAGIIPSKPNTKVPPPAGGLPDVNDAEAHISQRVQVAEDCIADSIQSCIARTDGSARDCLAGSSKDCFATLVSSITGRAIQHIYNRLEAINPNPTAN</sequence>
<dbReference type="GeneID" id="85364951"/>
<protein>
    <submittedName>
        <fullName evidence="2">Uncharacterized protein</fullName>
    </submittedName>
</protein>
<proteinExistence type="predicted"/>
<feature type="signal peptide" evidence="1">
    <location>
        <begin position="1"/>
        <end position="21"/>
    </location>
</feature>
<dbReference type="EMBL" id="JAUEPS010000013">
    <property type="protein sequence ID" value="KAK0460108.1"/>
    <property type="molecule type" value="Genomic_DNA"/>
</dbReference>
<gene>
    <name evidence="2" type="ORF">EV420DRAFT_251676</name>
</gene>
<name>A0AA39KIV1_ARMTA</name>
<evidence type="ECO:0000313" key="3">
    <source>
        <dbReference type="Proteomes" id="UP001175211"/>
    </source>
</evidence>
<dbReference type="AlphaFoldDB" id="A0AA39KIV1"/>
<keyword evidence="1" id="KW-0732">Signal</keyword>
<accession>A0AA39KIV1</accession>
<reference evidence="2" key="1">
    <citation type="submission" date="2023-06" db="EMBL/GenBank/DDBJ databases">
        <authorList>
            <consortium name="Lawrence Berkeley National Laboratory"/>
            <person name="Ahrendt S."/>
            <person name="Sahu N."/>
            <person name="Indic B."/>
            <person name="Wong-Bajracharya J."/>
            <person name="Merenyi Z."/>
            <person name="Ke H.-M."/>
            <person name="Monk M."/>
            <person name="Kocsube S."/>
            <person name="Drula E."/>
            <person name="Lipzen A."/>
            <person name="Balint B."/>
            <person name="Henrissat B."/>
            <person name="Andreopoulos B."/>
            <person name="Martin F.M."/>
            <person name="Harder C.B."/>
            <person name="Rigling D."/>
            <person name="Ford K.L."/>
            <person name="Foster G.D."/>
            <person name="Pangilinan J."/>
            <person name="Papanicolaou A."/>
            <person name="Barry K."/>
            <person name="LaButti K."/>
            <person name="Viragh M."/>
            <person name="Koriabine M."/>
            <person name="Yan M."/>
            <person name="Riley R."/>
            <person name="Champramary S."/>
            <person name="Plett K.L."/>
            <person name="Tsai I.J."/>
            <person name="Slot J."/>
            <person name="Sipos G."/>
            <person name="Plett J."/>
            <person name="Nagy L.G."/>
            <person name="Grigoriev I.V."/>
        </authorList>
    </citation>
    <scope>NUCLEOTIDE SEQUENCE</scope>
    <source>
        <strain evidence="2">CCBAS 213</strain>
    </source>
</reference>
<comment type="caution">
    <text evidence="2">The sequence shown here is derived from an EMBL/GenBank/DDBJ whole genome shotgun (WGS) entry which is preliminary data.</text>
</comment>
<dbReference type="RefSeq" id="XP_060332234.1">
    <property type="nucleotide sequence ID" value="XM_060481403.1"/>
</dbReference>